<dbReference type="InterPro" id="IPR036568">
    <property type="entry name" value="GGCT-like_sf"/>
</dbReference>
<evidence type="ECO:0000256" key="3">
    <source>
        <dbReference type="PIRSR" id="PIRSR617939-2"/>
    </source>
</evidence>
<feature type="active site" description="Proton acceptor" evidence="2">
    <location>
        <position position="83"/>
    </location>
</feature>
<evidence type="ECO:0000313" key="4">
    <source>
        <dbReference type="EMBL" id="OXY80810.1"/>
    </source>
</evidence>
<protein>
    <recommendedName>
        <fullName evidence="6">Gamma-glutamylcyclotransferase</fullName>
    </recommendedName>
</protein>
<dbReference type="InterPro" id="IPR017939">
    <property type="entry name" value="G-Glutamylcylcotransferase"/>
</dbReference>
<evidence type="ECO:0008006" key="6">
    <source>
        <dbReference type="Google" id="ProtNLM"/>
    </source>
</evidence>
<dbReference type="PANTHER" id="PTHR12935:SF0">
    <property type="entry name" value="GAMMA-GLUTAMYLCYCLOTRANSFERASE"/>
    <property type="match status" value="1"/>
</dbReference>
<dbReference type="InterPro" id="IPR013024">
    <property type="entry name" value="GGCT-like"/>
</dbReference>
<dbReference type="CDD" id="cd06661">
    <property type="entry name" value="GGCT_like"/>
    <property type="match status" value="1"/>
</dbReference>
<keyword evidence="5" id="KW-1185">Reference proteome</keyword>
<evidence type="ECO:0000256" key="2">
    <source>
        <dbReference type="PIRSR" id="PIRSR617939-1"/>
    </source>
</evidence>
<accession>A0A233RBN7</accession>
<sequence length="167" mass="18648">MIKPMHYFAYGSNMSLARMRARVPSARVIAVARLGGHRLMFHKVGKDGSGKCDIVKTGDQNDLVYGVVYDIAPAEKPWLDRVEGLGAGYDEKPVRVMTQAGVELVAVSYVATHIDACLTPYSWYKAHVLHGAGEHGLPADYIRVLELVRANEDPDRDRHKREVSLYR</sequence>
<keyword evidence="1" id="KW-0456">Lyase</keyword>
<dbReference type="OrthoDB" id="5401862at2"/>
<dbReference type="AlphaFoldDB" id="A0A233RBN7"/>
<comment type="caution">
    <text evidence="4">The sequence shown here is derived from an EMBL/GenBank/DDBJ whole genome shotgun (WGS) entry which is preliminary data.</text>
</comment>
<reference evidence="4 5" key="1">
    <citation type="submission" date="2017-08" db="EMBL/GenBank/DDBJ databases">
        <title>A Genome Sequence of Oceanimonas doudoroffii ATCC 27123T.</title>
        <authorList>
            <person name="Brennan M.A."/>
            <person name="Maclea K.S."/>
            <person name="Mcclelland W.D."/>
            <person name="Trachtenberg A.M."/>
        </authorList>
    </citation>
    <scope>NUCLEOTIDE SEQUENCE [LARGE SCALE GENOMIC DNA]</scope>
    <source>
        <strain evidence="4 5">ATCC 27123</strain>
    </source>
</reference>
<dbReference type="EMBL" id="NBIM01000007">
    <property type="protein sequence ID" value="OXY80810.1"/>
    <property type="molecule type" value="Genomic_DNA"/>
</dbReference>
<gene>
    <name evidence="4" type="ORF">B6S08_15385</name>
</gene>
<dbReference type="SUPFAM" id="SSF110857">
    <property type="entry name" value="Gamma-glutamyl cyclotransferase-like"/>
    <property type="match status" value="1"/>
</dbReference>
<dbReference type="Pfam" id="PF13772">
    <property type="entry name" value="AIG2_2"/>
    <property type="match status" value="1"/>
</dbReference>
<name>A0A233RBN7_9GAMM</name>
<dbReference type="Gene3D" id="3.10.490.10">
    <property type="entry name" value="Gamma-glutamyl cyclotransferase-like"/>
    <property type="match status" value="1"/>
</dbReference>
<feature type="binding site" evidence="3">
    <location>
        <begin position="7"/>
        <end position="12"/>
    </location>
    <ligand>
        <name>substrate</name>
    </ligand>
</feature>
<dbReference type="Proteomes" id="UP000242757">
    <property type="component" value="Unassembled WGS sequence"/>
</dbReference>
<evidence type="ECO:0000313" key="5">
    <source>
        <dbReference type="Proteomes" id="UP000242757"/>
    </source>
</evidence>
<feature type="binding site" evidence="3">
    <location>
        <position position="124"/>
    </location>
    <ligand>
        <name>substrate</name>
    </ligand>
</feature>
<dbReference type="GO" id="GO:0003839">
    <property type="term" value="F:gamma-glutamylcyclotransferase activity"/>
    <property type="evidence" value="ECO:0007669"/>
    <property type="project" value="InterPro"/>
</dbReference>
<organism evidence="4 5">
    <name type="scientific">Oceanimonas doudoroffii</name>
    <dbReference type="NCBI Taxonomy" id="84158"/>
    <lineage>
        <taxon>Bacteria</taxon>
        <taxon>Pseudomonadati</taxon>
        <taxon>Pseudomonadota</taxon>
        <taxon>Gammaproteobacteria</taxon>
        <taxon>Aeromonadales</taxon>
        <taxon>Aeromonadaceae</taxon>
        <taxon>Oceanimonas</taxon>
    </lineage>
</organism>
<evidence type="ECO:0000256" key="1">
    <source>
        <dbReference type="ARBA" id="ARBA00023239"/>
    </source>
</evidence>
<proteinExistence type="predicted"/>
<dbReference type="PANTHER" id="PTHR12935">
    <property type="entry name" value="GAMMA-GLUTAMYLCYCLOTRANSFERASE"/>
    <property type="match status" value="1"/>
</dbReference>